<organism evidence="2 3">
    <name type="scientific">Venturia nashicola</name>
    <dbReference type="NCBI Taxonomy" id="86259"/>
    <lineage>
        <taxon>Eukaryota</taxon>
        <taxon>Fungi</taxon>
        <taxon>Dikarya</taxon>
        <taxon>Ascomycota</taxon>
        <taxon>Pezizomycotina</taxon>
        <taxon>Dothideomycetes</taxon>
        <taxon>Pleosporomycetidae</taxon>
        <taxon>Venturiales</taxon>
        <taxon>Venturiaceae</taxon>
        <taxon>Venturia</taxon>
    </lineage>
</organism>
<evidence type="ECO:0000313" key="2">
    <source>
        <dbReference type="EMBL" id="TID12869.1"/>
    </source>
</evidence>
<dbReference type="AlphaFoldDB" id="A0A4Z1NQB6"/>
<feature type="region of interest" description="Disordered" evidence="1">
    <location>
        <begin position="168"/>
        <end position="190"/>
    </location>
</feature>
<accession>A0A4Z1NQB6</accession>
<evidence type="ECO:0000313" key="3">
    <source>
        <dbReference type="Proteomes" id="UP000298493"/>
    </source>
</evidence>
<proteinExistence type="predicted"/>
<keyword evidence="3" id="KW-1185">Reference proteome</keyword>
<dbReference type="Proteomes" id="UP000298493">
    <property type="component" value="Unassembled WGS sequence"/>
</dbReference>
<comment type="caution">
    <text evidence="2">The sequence shown here is derived from an EMBL/GenBank/DDBJ whole genome shotgun (WGS) entry which is preliminary data.</text>
</comment>
<feature type="compositionally biased region" description="Polar residues" evidence="1">
    <location>
        <begin position="169"/>
        <end position="190"/>
    </location>
</feature>
<gene>
    <name evidence="2" type="ORF">E6O75_ATG10222</name>
</gene>
<sequence length="502" mass="56289">MPPLPQFNAITLSPSPTSGGAMESASSSLTRSLGGAGERVSLGMDLRPTGDLGGEDRWIGVMASKEFGPHMRSRVHALMTEPSGAEGFLKPSFDVQKERELSTRVEPRPPRVLSVIDYEDVTDPVTKPEASRVSRFREELIIDEEDIADFERWKEMKRLDNQRYAAATQVANSDPRSPLQLPSTPMRNITDSMPRRFLRRIASFGPRRNSRGEEEEEGKEPELWKRQSATSLMKRVTSLSCLSVSGDNFAEAPTLESAPSVSSLTSPPTPVRTTIAVPPPIRPQRPVRSPLNFHAGRMEFEESNPFAYVEFQRPMDAFRGLKRWSWYNKPEGRSFNMDPNWDNAKKELGRLDVADAQILSIIADDEDMPEYVELIREIEKELTSRESRKDNGTSSPHMGIDLNNAPMILRHLEECREDALMPMIEARVLESIEGRDEVDVPVMLEEDDSDDSDEGVGSRSFDCAAALNGQMTFLISDSEDEGVEEEAVIGAYSSHRRYPRGK</sequence>
<name>A0A4Z1NQB6_9PEZI</name>
<dbReference type="EMBL" id="SNSC02000032">
    <property type="protein sequence ID" value="TID12869.1"/>
    <property type="molecule type" value="Genomic_DNA"/>
</dbReference>
<feature type="region of interest" description="Disordered" evidence="1">
    <location>
        <begin position="1"/>
        <end position="34"/>
    </location>
</feature>
<feature type="compositionally biased region" description="Polar residues" evidence="1">
    <location>
        <begin position="8"/>
        <end position="31"/>
    </location>
</feature>
<feature type="region of interest" description="Disordered" evidence="1">
    <location>
        <begin position="383"/>
        <end position="402"/>
    </location>
</feature>
<evidence type="ECO:0000256" key="1">
    <source>
        <dbReference type="SAM" id="MobiDB-lite"/>
    </source>
</evidence>
<feature type="region of interest" description="Disordered" evidence="1">
    <location>
        <begin position="202"/>
        <end position="223"/>
    </location>
</feature>
<protein>
    <submittedName>
        <fullName evidence="2">Uncharacterized protein</fullName>
    </submittedName>
</protein>
<reference evidence="2 3" key="1">
    <citation type="submission" date="2019-04" db="EMBL/GenBank/DDBJ databases">
        <title>High contiguity whole genome sequence and gene annotation resource for two Venturia nashicola isolates.</title>
        <authorList>
            <person name="Prokchorchik M."/>
            <person name="Won K."/>
            <person name="Lee Y."/>
            <person name="Choi E.D."/>
            <person name="Segonzac C."/>
            <person name="Sohn K.H."/>
        </authorList>
    </citation>
    <scope>NUCLEOTIDE SEQUENCE [LARGE SCALE GENOMIC DNA]</scope>
    <source>
        <strain evidence="2 3">PRI2</strain>
    </source>
</reference>